<keyword evidence="2" id="KW-0418">Kinase</keyword>
<dbReference type="EMBL" id="GGEC01002130">
    <property type="protein sequence ID" value="MBW82613.1"/>
    <property type="molecule type" value="Transcribed_RNA"/>
</dbReference>
<keyword evidence="1" id="KW-0812">Transmembrane</keyword>
<keyword evidence="2" id="KW-0675">Receptor</keyword>
<feature type="transmembrane region" description="Helical" evidence="1">
    <location>
        <begin position="12"/>
        <end position="31"/>
    </location>
</feature>
<protein>
    <submittedName>
        <fullName evidence="2">Putative inactive leucine-rich repeat receptor-like protein kinase At3g03770 isoform X2</fullName>
    </submittedName>
</protein>
<reference evidence="2" key="1">
    <citation type="submission" date="2018-02" db="EMBL/GenBank/DDBJ databases">
        <title>Rhizophora mucronata_Transcriptome.</title>
        <authorList>
            <person name="Meera S.P."/>
            <person name="Sreeshan A."/>
            <person name="Augustine A."/>
        </authorList>
    </citation>
    <scope>NUCLEOTIDE SEQUENCE</scope>
    <source>
        <tissue evidence="2">Leaf</tissue>
    </source>
</reference>
<dbReference type="GO" id="GO:0016301">
    <property type="term" value="F:kinase activity"/>
    <property type="evidence" value="ECO:0007669"/>
    <property type="project" value="UniProtKB-KW"/>
</dbReference>
<dbReference type="AlphaFoldDB" id="A0A2P2IN27"/>
<evidence type="ECO:0000313" key="2">
    <source>
        <dbReference type="EMBL" id="MBW82613.1"/>
    </source>
</evidence>
<organism evidence="2">
    <name type="scientific">Rhizophora mucronata</name>
    <name type="common">Asiatic mangrove</name>
    <dbReference type="NCBI Taxonomy" id="61149"/>
    <lineage>
        <taxon>Eukaryota</taxon>
        <taxon>Viridiplantae</taxon>
        <taxon>Streptophyta</taxon>
        <taxon>Embryophyta</taxon>
        <taxon>Tracheophyta</taxon>
        <taxon>Spermatophyta</taxon>
        <taxon>Magnoliopsida</taxon>
        <taxon>eudicotyledons</taxon>
        <taxon>Gunneridae</taxon>
        <taxon>Pentapetalae</taxon>
        <taxon>rosids</taxon>
        <taxon>fabids</taxon>
        <taxon>Malpighiales</taxon>
        <taxon>Rhizophoraceae</taxon>
        <taxon>Rhizophora</taxon>
    </lineage>
</organism>
<name>A0A2P2IN27_RHIMU</name>
<keyword evidence="1" id="KW-1133">Transmembrane helix</keyword>
<accession>A0A2P2IN27</accession>
<keyword evidence="1" id="KW-0472">Membrane</keyword>
<proteinExistence type="predicted"/>
<evidence type="ECO:0000256" key="1">
    <source>
        <dbReference type="SAM" id="Phobius"/>
    </source>
</evidence>
<sequence length="52" mass="5869">MVPLSELPLRFNTIRFVMLSMLGMAPLKVLFSRCRLVREVRRASVGGIGPPR</sequence>
<keyword evidence="2" id="KW-0808">Transferase</keyword>